<comment type="subcellular location">
    <subcellularLocation>
        <location evidence="1">Membrane</location>
    </subcellularLocation>
</comment>
<dbReference type="EMBL" id="DF196772">
    <property type="protein sequence ID" value="GAC72161.1"/>
    <property type="molecule type" value="Genomic_DNA"/>
</dbReference>
<feature type="topological domain" description="Mitochondrial matrix" evidence="14">
    <location>
        <begin position="1"/>
        <end position="238"/>
    </location>
</feature>
<dbReference type="InterPro" id="IPR000612">
    <property type="entry name" value="PMP3"/>
</dbReference>
<feature type="chain" id="PRO_5023346460" description="Phosphatidylserine decarboxylase 1 alpha chain" evidence="14">
    <location>
        <begin position="706"/>
        <end position="755"/>
    </location>
</feature>
<comment type="subcellular location">
    <molecule>Phosphatidylserine decarboxylase 1 beta chain</molecule>
    <subcellularLocation>
        <location evidence="14">Mitochondrion inner membrane</location>
        <topology evidence="14">Single-pass membrane protein</topology>
        <orientation evidence="14">Intermembrane side</orientation>
    </subcellularLocation>
</comment>
<feature type="compositionally biased region" description="Acidic residues" evidence="15">
    <location>
        <begin position="502"/>
        <end position="515"/>
    </location>
</feature>
<comment type="PTM">
    <text evidence="14">Is synthesized initially as an inactive proenzyme. Formation of the active enzyme involves a self-maturation process in which the active site pyruvoyl group is generated from an internal serine residue via an autocatalytic post-translational modification. Two non-identical subunits are generated from the proenzyme in this reaction, and the pyruvate is formed at the N-terminus of the alpha chain, which is derived from the carboxyl end of the proenzyme. The autoendoproteolytic cleavage occurs by a canonical serine protease mechanism, in which the side chain hydroxyl group of the serine supplies its oxygen atom to form the C-terminus of the beta chain, while the remainder of the serine residue undergoes an oxidative deamination to produce ammonia and the pyruvoyl prosthetic group on the alpha chain. During this reaction, the Ser that is part of the protease active site of the proenzyme becomes the pyruvoyl prosthetic group, which constitutes an essential element of the active site of the mature decarboxylase.</text>
</comment>
<comment type="pathway">
    <text evidence="14">Phospholipid metabolism; phosphatidylethanolamine biosynthesis; phosphatidylethanolamine from CDP-diacylglycerol: step 2/2.</text>
</comment>
<feature type="signal peptide" evidence="17">
    <location>
        <begin position="1"/>
        <end position="22"/>
    </location>
</feature>
<feature type="active site" description="Charge relay system; for autoendoproteolytic cleavage activity" evidence="14">
    <location>
        <position position="592"/>
    </location>
</feature>
<dbReference type="OrthoDB" id="4330at2759"/>
<dbReference type="STRING" id="1151754.M9LL10"/>
<reference evidence="19" key="1">
    <citation type="journal article" date="2013" name="Genome Announc.">
        <title>Genome sequence of the basidiomycetous yeast Pseudozyma antarctica T-34, a producer of the glycolipid biosurfactants mannosylerythritol lipids.</title>
        <authorList>
            <person name="Morita T."/>
            <person name="Koike H."/>
            <person name="Koyama Y."/>
            <person name="Hagiwara H."/>
            <person name="Ito E."/>
            <person name="Fukuoka T."/>
            <person name="Imura T."/>
            <person name="Machida M."/>
            <person name="Kitamoto D."/>
        </authorList>
    </citation>
    <scope>NUCLEOTIDE SEQUENCE [LARGE SCALE GENOMIC DNA]</scope>
    <source>
        <strain evidence="19">T-34</strain>
    </source>
</reference>
<keyword evidence="14" id="KW-0496">Mitochondrion</keyword>
<evidence type="ECO:0000256" key="3">
    <source>
        <dbReference type="ARBA" id="ARBA00009530"/>
    </source>
</evidence>
<dbReference type="Proteomes" id="UP000011976">
    <property type="component" value="Unassembled WGS sequence"/>
</dbReference>
<comment type="function">
    <text evidence="14">Catalyzes the formation of phosphatidylethanolamine (PtdEtn) from phosphatidylserine (PtdSer). Plays a central role in phospholipid metabolism and in the interorganelle trafficking of phosphatidylserine.</text>
</comment>
<comment type="subunit">
    <text evidence="14">Heterodimer of a large membrane-associated beta subunit and a small pyruvoyl-containing alpha subunit.</text>
</comment>
<keyword evidence="13 14" id="KW-0670">Pyruvate</keyword>
<evidence type="ECO:0000256" key="2">
    <source>
        <dbReference type="ARBA" id="ARBA00005189"/>
    </source>
</evidence>
<feature type="compositionally biased region" description="Basic and acidic residues" evidence="15">
    <location>
        <begin position="217"/>
        <end position="227"/>
    </location>
</feature>
<dbReference type="EC" id="4.1.1.65" evidence="14"/>
<evidence type="ECO:0000256" key="12">
    <source>
        <dbReference type="ARBA" id="ARBA00023264"/>
    </source>
</evidence>
<feature type="region of interest" description="Disordered" evidence="15">
    <location>
        <begin position="192"/>
        <end position="227"/>
    </location>
</feature>
<keyword evidence="12 14" id="KW-1208">Phospholipid metabolism</keyword>
<feature type="region of interest" description="Disordered" evidence="15">
    <location>
        <begin position="731"/>
        <end position="755"/>
    </location>
</feature>
<dbReference type="NCBIfam" id="TIGR00163">
    <property type="entry name" value="PS_decarb"/>
    <property type="match status" value="1"/>
</dbReference>
<proteinExistence type="inferred from homology"/>
<protein>
    <recommendedName>
        <fullName evidence="14">Phosphatidylserine decarboxylase proenzyme 1, mitochondrial</fullName>
        <ecNumber evidence="14">4.1.1.65</ecNumber>
    </recommendedName>
    <component>
        <recommendedName>
            <fullName evidence="14">Phosphatidylserine decarboxylase 1 beta chain</fullName>
        </recommendedName>
    </component>
    <component>
        <recommendedName>
            <fullName evidence="14">Phosphatidylserine decarboxylase 1 alpha chain</fullName>
        </recommendedName>
    </component>
</protein>
<evidence type="ECO:0000256" key="14">
    <source>
        <dbReference type="HAMAP-Rule" id="MF_03208"/>
    </source>
</evidence>
<feature type="topological domain" description="Mitochondrial intermembrane" evidence="14">
    <location>
        <begin position="258"/>
        <end position="755"/>
    </location>
</feature>
<evidence type="ECO:0000256" key="9">
    <source>
        <dbReference type="ARBA" id="ARBA00023136"/>
    </source>
</evidence>
<evidence type="ECO:0000256" key="15">
    <source>
        <dbReference type="SAM" id="MobiDB-lite"/>
    </source>
</evidence>
<dbReference type="GO" id="GO:0005743">
    <property type="term" value="C:mitochondrial inner membrane"/>
    <property type="evidence" value="ECO:0007669"/>
    <property type="project" value="UniProtKB-SubCell"/>
</dbReference>
<evidence type="ECO:0000313" key="18">
    <source>
        <dbReference type="EMBL" id="GAC72161.1"/>
    </source>
</evidence>
<dbReference type="PROSITE" id="PS01309">
    <property type="entry name" value="UPF0057"/>
    <property type="match status" value="1"/>
</dbReference>
<feature type="transmembrane region" description="Helical" evidence="16">
    <location>
        <begin position="237"/>
        <end position="256"/>
    </location>
</feature>
<comment type="subcellular location">
    <molecule>Phosphatidylserine decarboxylase 1 alpha chain</molecule>
    <subcellularLocation>
        <location evidence="14">Mitochondrion inner membrane</location>
        <topology evidence="14">Peripheral membrane protein</topology>
        <orientation evidence="14">Intermembrane side</orientation>
    </subcellularLocation>
    <text evidence="14">Anchored to the mitochondrial inner membrane through its interaction with the integral membrane beta chain.</text>
</comment>
<dbReference type="HAMAP" id="MF_03208">
    <property type="entry name" value="PS_decarb_PSD_B_type1_euk"/>
    <property type="match status" value="1"/>
</dbReference>
<sequence length="755" mass="83261">MSSGADIILILVALIFPPAAVAFITGCSCDLMINILLTLLGYLPGHIHAFWLIYKKMKAEERYGGQVRYTGNGEWIPKQDQPVVYQPPPPQYGATHAGLAVAPRSHLSSGSSSSPTHMRATLLRNRDPAAMLRSLARSDAGLATSSLLTRSATQHTLRTVALARKPALAHQAPAILSRRFYSRDPLQAEHEANTVRGHRAARIKSEEQAKQQQGGKQDGHKDSYQEKLSKSWTGTQIKWYPIPILLGAVVLVGVQARRNYVAERDGKGVGTKIVDENGQVVRMQGPWTVYVIGALPLNAISRAWGWANNLTLPVWFRPFGFKLYAYIFGCNLDEMKDPDLTHYKSLGEFFYRELKEGARKIDDSILVSPADGKVLHFGEIAGRRVEQVKGITYSLDALLGVTSAPEATESVVGKSEEESQHARIDDRQFASVNGIDYTLDELLGDEKSKSAMPDPDEVKKRKSKWTRFVKASYWKSWVKRAPSDPANAAGVAPSAKPTDFDSAADADADDGDEGSADAATKKQPKQIDDAGMPEPDTPEVLGRYANVAYEMGVGALPPLLQPHSPGQKGLKEGNKLFFCVIYLAPGDYHRFHSPTNWVAERRRHFRGELYSVSPYMANRLSNLFVLNERVALLGRWRHGFFGMVPVGATNVGSIRINFDKALRTNVRMQRYLAGTYSEASYSGASKLLGGQPLGAGDEMGGFLLGSTIVLVFEAPSDFRFDLKPDQKIKVGERLGDIRPPSREEEDQDRKNGRQV</sequence>
<evidence type="ECO:0000256" key="16">
    <source>
        <dbReference type="SAM" id="Phobius"/>
    </source>
</evidence>
<dbReference type="Pfam" id="PF02666">
    <property type="entry name" value="PS_Dcarbxylase"/>
    <property type="match status" value="2"/>
</dbReference>
<gene>
    <name evidence="14" type="primary">PSD1</name>
    <name evidence="18" type="ORF">PANT_6d00100</name>
</gene>
<comment type="cofactor">
    <cofactor evidence="14">
        <name>pyruvate</name>
        <dbReference type="ChEBI" id="CHEBI:15361"/>
    </cofactor>
    <text evidence="14">Binds 1 pyruvoyl group covalently per subunit.</text>
</comment>
<evidence type="ECO:0000256" key="4">
    <source>
        <dbReference type="ARBA" id="ARBA00022516"/>
    </source>
</evidence>
<evidence type="ECO:0000256" key="11">
    <source>
        <dbReference type="ARBA" id="ARBA00023239"/>
    </source>
</evidence>
<dbReference type="GO" id="GO:0004609">
    <property type="term" value="F:phosphatidylserine decarboxylase activity"/>
    <property type="evidence" value="ECO:0007669"/>
    <property type="project" value="UniProtKB-UniRule"/>
</dbReference>
<dbReference type="GO" id="GO:0016540">
    <property type="term" value="P:protein autoprocessing"/>
    <property type="evidence" value="ECO:0007669"/>
    <property type="project" value="UniProtKB-UniRule"/>
</dbReference>
<dbReference type="PANTHER" id="PTHR10067">
    <property type="entry name" value="PHOSPHATIDYLSERINE DECARBOXYLASE"/>
    <property type="match status" value="1"/>
</dbReference>
<feature type="chain" id="PRO_5004099800" description="Phosphatidylserine decarboxylase proenzyme 1, mitochondrial" evidence="17">
    <location>
        <begin position="23"/>
        <end position="755"/>
    </location>
</feature>
<evidence type="ECO:0000313" key="19">
    <source>
        <dbReference type="Proteomes" id="UP000011976"/>
    </source>
</evidence>
<evidence type="ECO:0000256" key="7">
    <source>
        <dbReference type="ARBA" id="ARBA00022989"/>
    </source>
</evidence>
<keyword evidence="8 14" id="KW-0443">Lipid metabolism</keyword>
<feature type="site" description="Cleavage (non-hydrolytic); by autocatalysis" evidence="14">
    <location>
        <begin position="705"/>
        <end position="706"/>
    </location>
</feature>
<dbReference type="InterPro" id="IPR033661">
    <property type="entry name" value="PSD_type1_euk"/>
</dbReference>
<dbReference type="UniPathway" id="UPA00558">
    <property type="reaction ID" value="UER00616"/>
</dbReference>
<comment type="catalytic activity">
    <reaction evidence="14">
        <text>a 1,2-diacyl-sn-glycero-3-phospho-L-serine + H(+) = a 1,2-diacyl-sn-glycero-3-phosphoethanolamine + CO2</text>
        <dbReference type="Rhea" id="RHEA:20828"/>
        <dbReference type="ChEBI" id="CHEBI:15378"/>
        <dbReference type="ChEBI" id="CHEBI:16526"/>
        <dbReference type="ChEBI" id="CHEBI:57262"/>
        <dbReference type="ChEBI" id="CHEBI:64612"/>
        <dbReference type="EC" id="4.1.1.65"/>
    </reaction>
</comment>
<accession>M9LL10</accession>
<dbReference type="Pfam" id="PF01679">
    <property type="entry name" value="Pmp3"/>
    <property type="match status" value="1"/>
</dbReference>
<comment type="pathway">
    <text evidence="2">Lipid metabolism.</text>
</comment>
<dbReference type="AlphaFoldDB" id="M9LL10"/>
<evidence type="ECO:0000256" key="6">
    <source>
        <dbReference type="ARBA" id="ARBA00022793"/>
    </source>
</evidence>
<dbReference type="GO" id="GO:0006646">
    <property type="term" value="P:phosphatidylethanolamine biosynthetic process"/>
    <property type="evidence" value="ECO:0007669"/>
    <property type="project" value="UniProtKB-UniRule"/>
</dbReference>
<feature type="region of interest" description="Disordered" evidence="15">
    <location>
        <begin position="483"/>
        <end position="538"/>
    </location>
</feature>
<evidence type="ECO:0000256" key="1">
    <source>
        <dbReference type="ARBA" id="ARBA00004370"/>
    </source>
</evidence>
<evidence type="ECO:0000256" key="5">
    <source>
        <dbReference type="ARBA" id="ARBA00022692"/>
    </source>
</evidence>
<keyword evidence="7 14" id="KW-1133">Transmembrane helix</keyword>
<keyword evidence="14" id="KW-0999">Mitochondrion inner membrane</keyword>
<keyword evidence="10 14" id="KW-0594">Phospholipid biosynthesis</keyword>
<feature type="transmembrane region" description="Helical" evidence="16">
    <location>
        <begin position="32"/>
        <end position="54"/>
    </location>
</feature>
<keyword evidence="17" id="KW-0732">Signal</keyword>
<keyword evidence="5 14" id="KW-0812">Transmembrane</keyword>
<keyword evidence="9 14" id="KW-0472">Membrane</keyword>
<evidence type="ECO:0000256" key="10">
    <source>
        <dbReference type="ARBA" id="ARBA00023209"/>
    </source>
</evidence>
<evidence type="ECO:0000256" key="8">
    <source>
        <dbReference type="ARBA" id="ARBA00023098"/>
    </source>
</evidence>
<feature type="chain" id="PRO_5023346461" description="Phosphatidylserine decarboxylase 1 beta chain" evidence="14">
    <location>
        <begin position="1"/>
        <end position="705"/>
    </location>
</feature>
<comment type="similarity">
    <text evidence="14">Belongs to the phosphatidylserine decarboxylase family. PSD-B subfamily. Eukaryotic type I sub-subfamily.</text>
</comment>
<feature type="modified residue" description="Pyruvic acid (Ser); by autocatalysis" evidence="14">
    <location>
        <position position="706"/>
    </location>
</feature>
<keyword evidence="4 14" id="KW-0444">Lipid biosynthesis</keyword>
<evidence type="ECO:0000256" key="13">
    <source>
        <dbReference type="ARBA" id="ARBA00023317"/>
    </source>
</evidence>
<organism evidence="18 19">
    <name type="scientific">Pseudozyma antarctica (strain T-34)</name>
    <name type="common">Yeast</name>
    <name type="synonym">Candida antarctica</name>
    <dbReference type="NCBI Taxonomy" id="1151754"/>
    <lineage>
        <taxon>Eukaryota</taxon>
        <taxon>Fungi</taxon>
        <taxon>Dikarya</taxon>
        <taxon>Basidiomycota</taxon>
        <taxon>Ustilaginomycotina</taxon>
        <taxon>Ustilaginomycetes</taxon>
        <taxon>Ustilaginales</taxon>
        <taxon>Ustilaginaceae</taxon>
        <taxon>Moesziomyces</taxon>
    </lineage>
</organism>
<keyword evidence="6 14" id="KW-0210">Decarboxylase</keyword>
<dbReference type="PANTHER" id="PTHR10067:SF6">
    <property type="entry name" value="PHOSPHATIDYLSERINE DECARBOXYLASE PROENZYME, MITOCHONDRIAL"/>
    <property type="match status" value="1"/>
</dbReference>
<name>M9LL10_PSEA3</name>
<dbReference type="InterPro" id="IPR003817">
    <property type="entry name" value="PS_Dcarbxylase"/>
</dbReference>
<dbReference type="InterPro" id="IPR033177">
    <property type="entry name" value="PSD-B"/>
</dbReference>
<feature type="active site" description="Schiff-base intermediate with substrate; via pyruvic acid; for decarboxylase activity" evidence="14">
    <location>
        <position position="706"/>
    </location>
</feature>
<feature type="active site" description="Charge relay system; for autoendoproteolytic cleavage activity" evidence="14">
    <location>
        <position position="371"/>
    </location>
</feature>
<keyword evidence="11 14" id="KW-0456">Lyase</keyword>
<keyword evidence="14" id="KW-0865">Zymogen</keyword>
<comment type="similarity">
    <text evidence="3">Belongs to the UPF0057 (PMP3) family.</text>
</comment>
<evidence type="ECO:0000256" key="17">
    <source>
        <dbReference type="SAM" id="SignalP"/>
    </source>
</evidence>
<feature type="active site" description="Charge relay system; for autoendoproteolytic cleavage activity" evidence="14">
    <location>
        <position position="706"/>
    </location>
</feature>